<dbReference type="EMBL" id="JALGAR010000007">
    <property type="protein sequence ID" value="MCI4659871.1"/>
    <property type="molecule type" value="Genomic_DNA"/>
</dbReference>
<feature type="transmembrane region" description="Helical" evidence="7">
    <location>
        <begin position="131"/>
        <end position="151"/>
    </location>
</feature>
<keyword evidence="3 7" id="KW-0812">Transmembrane</keyword>
<feature type="transmembrane region" description="Helical" evidence="7">
    <location>
        <begin position="157"/>
        <end position="182"/>
    </location>
</feature>
<organism evidence="8 9">
    <name type="scientific">Cryobacterium zhongshanensis</name>
    <dbReference type="NCBI Taxonomy" id="2928153"/>
    <lineage>
        <taxon>Bacteria</taxon>
        <taxon>Bacillati</taxon>
        <taxon>Actinomycetota</taxon>
        <taxon>Actinomycetes</taxon>
        <taxon>Micrococcales</taxon>
        <taxon>Microbacteriaceae</taxon>
        <taxon>Cryobacterium</taxon>
    </lineage>
</organism>
<dbReference type="Gene3D" id="1.20.1070.10">
    <property type="entry name" value="Rhodopsin 7-helix transmembrane proteins"/>
    <property type="match status" value="1"/>
</dbReference>
<keyword evidence="5 7" id="KW-0472">Membrane</keyword>
<keyword evidence="4 7" id="KW-1133">Transmembrane helix</keyword>
<dbReference type="InterPro" id="IPR001425">
    <property type="entry name" value="Arc/bac/fun_rhodopsins"/>
</dbReference>
<feature type="transmembrane region" description="Helical" evidence="7">
    <location>
        <begin position="59"/>
        <end position="81"/>
    </location>
</feature>
<comment type="similarity">
    <text evidence="2">Belongs to the archaeal/bacterial/fungal opsin family.</text>
</comment>
<dbReference type="RefSeq" id="WP_243013333.1">
    <property type="nucleotide sequence ID" value="NZ_JALGAR010000007.1"/>
</dbReference>
<dbReference type="AlphaFoldDB" id="A0AA41UMI2"/>
<name>A0AA41UMI2_9MICO</name>
<evidence type="ECO:0000256" key="1">
    <source>
        <dbReference type="ARBA" id="ARBA00004141"/>
    </source>
</evidence>
<dbReference type="Proteomes" id="UP001165341">
    <property type="component" value="Unassembled WGS sequence"/>
</dbReference>
<feature type="transmembrane region" description="Helical" evidence="7">
    <location>
        <begin position="226"/>
        <end position="245"/>
    </location>
</feature>
<evidence type="ECO:0000313" key="9">
    <source>
        <dbReference type="Proteomes" id="UP001165341"/>
    </source>
</evidence>
<sequence length="330" mass="35064">MSVRSLAAPWEAALSPAQFQLICYFVGIGALCFFVGFLRAWVTRGEVGARYRTAVVARLGIMSAMFVSYVVLLGGLLFGYTRVAGEFVPNDVALLTFGVRYVEWSVAVPLVVIELLAVCVVLGGVARRIRLVAMTGGFLMVFLAYLGAIVASGGTDAAALVGWGIVAGVFWLATTALLAIVVRRSLPALTVESAALLRSATILLLSSWAVYPIVYAMPLVGSGGTLVVVMQVMLTLADIVAKIWFGGALHRVAKLRTAEDVRAGRDVHPEAIWISSVKHSDAGKPREVYLAAGAAVHVRRPQPPTSTAAPTAQPELFADPQPEVFADLEP</sequence>
<accession>A0AA41UMI2</accession>
<dbReference type="SUPFAM" id="SSF81321">
    <property type="entry name" value="Family A G protein-coupled receptor-like"/>
    <property type="match status" value="1"/>
</dbReference>
<keyword evidence="9" id="KW-1185">Reference proteome</keyword>
<feature type="transmembrane region" description="Helical" evidence="7">
    <location>
        <begin position="19"/>
        <end position="38"/>
    </location>
</feature>
<feature type="transmembrane region" description="Helical" evidence="7">
    <location>
        <begin position="101"/>
        <end position="124"/>
    </location>
</feature>
<reference evidence="8" key="1">
    <citation type="submission" date="2022-03" db="EMBL/GenBank/DDBJ databases">
        <title>Cryobacterium sp. nov. strain ZS14-85, isolated from Antarctic soil.</title>
        <authorList>
            <person name="Li J."/>
            <person name="Niu G."/>
        </authorList>
    </citation>
    <scope>NUCLEOTIDE SEQUENCE</scope>
    <source>
        <strain evidence="8">ZS14-85</strain>
    </source>
</reference>
<dbReference type="GO" id="GO:0016020">
    <property type="term" value="C:membrane"/>
    <property type="evidence" value="ECO:0007669"/>
    <property type="project" value="UniProtKB-SubCell"/>
</dbReference>
<evidence type="ECO:0000256" key="3">
    <source>
        <dbReference type="ARBA" id="ARBA00022692"/>
    </source>
</evidence>
<evidence type="ECO:0000256" key="7">
    <source>
        <dbReference type="SAM" id="Phobius"/>
    </source>
</evidence>
<evidence type="ECO:0000256" key="4">
    <source>
        <dbReference type="ARBA" id="ARBA00022989"/>
    </source>
</evidence>
<feature type="compositionally biased region" description="Low complexity" evidence="6">
    <location>
        <begin position="305"/>
        <end position="314"/>
    </location>
</feature>
<evidence type="ECO:0000256" key="2">
    <source>
        <dbReference type="ARBA" id="ARBA00008130"/>
    </source>
</evidence>
<evidence type="ECO:0000313" key="8">
    <source>
        <dbReference type="EMBL" id="MCI4659871.1"/>
    </source>
</evidence>
<feature type="transmembrane region" description="Helical" evidence="7">
    <location>
        <begin position="194"/>
        <end position="214"/>
    </location>
</feature>
<comment type="caution">
    <text evidence="8">The sequence shown here is derived from an EMBL/GenBank/DDBJ whole genome shotgun (WGS) entry which is preliminary data.</text>
</comment>
<feature type="region of interest" description="Disordered" evidence="6">
    <location>
        <begin position="299"/>
        <end position="330"/>
    </location>
</feature>
<comment type="subcellular location">
    <subcellularLocation>
        <location evidence="1">Membrane</location>
        <topology evidence="1">Multi-pass membrane protein</topology>
    </subcellularLocation>
</comment>
<evidence type="ECO:0000256" key="6">
    <source>
        <dbReference type="SAM" id="MobiDB-lite"/>
    </source>
</evidence>
<evidence type="ECO:0000256" key="5">
    <source>
        <dbReference type="ARBA" id="ARBA00023136"/>
    </source>
</evidence>
<dbReference type="SMART" id="SM01021">
    <property type="entry name" value="Bac_rhodopsin"/>
    <property type="match status" value="1"/>
</dbReference>
<proteinExistence type="inferred from homology"/>
<protein>
    <submittedName>
        <fullName evidence="8">Bacteriorhodopsin</fullName>
    </submittedName>
</protein>
<dbReference type="Pfam" id="PF01036">
    <property type="entry name" value="Bac_rhodopsin"/>
    <property type="match status" value="1"/>
</dbReference>
<gene>
    <name evidence="8" type="ORF">MQH31_18850</name>
</gene>